<comment type="cofactor">
    <cofactor evidence="2">
        <name>heme</name>
        <dbReference type="ChEBI" id="CHEBI:30413"/>
    </cofactor>
</comment>
<feature type="binding site" description="axial binding residue" evidence="2">
    <location>
        <position position="458"/>
    </location>
    <ligand>
        <name>heme</name>
        <dbReference type="ChEBI" id="CHEBI:30413"/>
    </ligand>
    <ligandPart>
        <name>Fe</name>
        <dbReference type="ChEBI" id="CHEBI:18248"/>
    </ligandPart>
</feature>
<keyword evidence="3" id="KW-0503">Monooxygenase</keyword>
<evidence type="ECO:0000256" key="4">
    <source>
        <dbReference type="SAM" id="Phobius"/>
    </source>
</evidence>
<dbReference type="SUPFAM" id="SSF48264">
    <property type="entry name" value="Cytochrome P450"/>
    <property type="match status" value="1"/>
</dbReference>
<protein>
    <recommendedName>
        <fullName evidence="7">CYP46A1</fullName>
    </recommendedName>
</protein>
<proteinExistence type="inferred from homology"/>
<keyword evidence="2 3" id="KW-0479">Metal-binding</keyword>
<dbReference type="GO" id="GO:0005506">
    <property type="term" value="F:iron ion binding"/>
    <property type="evidence" value="ECO:0007669"/>
    <property type="project" value="InterPro"/>
</dbReference>
<keyword evidence="4" id="KW-0812">Transmembrane</keyword>
<dbReference type="InterPro" id="IPR001128">
    <property type="entry name" value="Cyt_P450"/>
</dbReference>
<keyword evidence="4" id="KW-1133">Transmembrane helix</keyword>
<dbReference type="PRINTS" id="PR00463">
    <property type="entry name" value="EP450I"/>
</dbReference>
<dbReference type="InterPro" id="IPR002401">
    <property type="entry name" value="Cyt_P450_E_grp-I"/>
</dbReference>
<dbReference type="Proteomes" id="UP000593567">
    <property type="component" value="Unassembled WGS sequence"/>
</dbReference>
<comment type="caution">
    <text evidence="5">The sequence shown here is derived from an EMBL/GenBank/DDBJ whole genome shotgun (WGS) entry which is preliminary data.</text>
</comment>
<feature type="transmembrane region" description="Helical" evidence="4">
    <location>
        <begin position="6"/>
        <end position="34"/>
    </location>
</feature>
<dbReference type="Gene3D" id="1.10.630.10">
    <property type="entry name" value="Cytochrome P450"/>
    <property type="match status" value="1"/>
</dbReference>
<dbReference type="InterPro" id="IPR036396">
    <property type="entry name" value="Cyt_P450_sf"/>
</dbReference>
<dbReference type="AlphaFoldDB" id="A0A7J7JX29"/>
<evidence type="ECO:0000256" key="3">
    <source>
        <dbReference type="RuleBase" id="RU000461"/>
    </source>
</evidence>
<evidence type="ECO:0008006" key="7">
    <source>
        <dbReference type="Google" id="ProtNLM"/>
    </source>
</evidence>
<comment type="similarity">
    <text evidence="1 3">Belongs to the cytochrome P450 family.</text>
</comment>
<dbReference type="InterPro" id="IPR017972">
    <property type="entry name" value="Cyt_P450_CS"/>
</dbReference>
<dbReference type="GO" id="GO:0006707">
    <property type="term" value="P:cholesterol catabolic process"/>
    <property type="evidence" value="ECO:0007669"/>
    <property type="project" value="InterPro"/>
</dbReference>
<dbReference type="PROSITE" id="PS00086">
    <property type="entry name" value="CYTOCHROME_P450"/>
    <property type="match status" value="1"/>
</dbReference>
<dbReference type="PANTHER" id="PTHR24293">
    <property type="entry name" value="CYTOCHROME P450 FAMILY 46 SUBFAMILY A"/>
    <property type="match status" value="1"/>
</dbReference>
<sequence>MDLMTAVSLAGALFVTLLAVTFGYFVILLLLVHAKYDHLPGPKRTSFFFGNALEIAKATRSPVSAEPDASKISSYELFYKWFEEYGDTYVMFLMHNTLTMTRNRAILKTILTATDPKAFPKSEKLKARYIYGVRCMGDGLATAVDHDVWYVHRKIMDPMFHRNHLQLATDAFNSTGDSFLKSLQKCVESGETCQLAQLLHYATLDVIMKTMFSFDTSDLDSEFHKASVHFIKEFFVAMQLVFIPTAEYNPLFSNHRKSVRNTITSFRDRGAQIIKARKSAICNNEDVPNDFLTTILKAHLDPSTGYDFETLVDEFITMIVAGMETSANTLAFIFMELGRRPDLYERLTAEVDDAIGQKAFISNEDISKLKFTAMLIKESLRKYAIAPAIIRNCAKETTVDGIRLPADSNIVLHILGANNDKKFIEDAEVFNPDRFNPQNDERVPVYSFLSFSLGARNCVGQVFAQMEMKVMLAKFAQHYNLILDESETFQMGQTGTLHPLNGVKCRIVNRH</sequence>
<organism evidence="5 6">
    <name type="scientific">Bugula neritina</name>
    <name type="common">Brown bryozoan</name>
    <name type="synonym">Sertularia neritina</name>
    <dbReference type="NCBI Taxonomy" id="10212"/>
    <lineage>
        <taxon>Eukaryota</taxon>
        <taxon>Metazoa</taxon>
        <taxon>Spiralia</taxon>
        <taxon>Lophotrochozoa</taxon>
        <taxon>Bryozoa</taxon>
        <taxon>Gymnolaemata</taxon>
        <taxon>Cheilostomatida</taxon>
        <taxon>Flustrina</taxon>
        <taxon>Buguloidea</taxon>
        <taxon>Bugulidae</taxon>
        <taxon>Bugula</taxon>
    </lineage>
</organism>
<dbReference type="GO" id="GO:0033781">
    <property type="term" value="F:cholesterol 24-hydroxylase activity"/>
    <property type="evidence" value="ECO:0007669"/>
    <property type="project" value="InterPro"/>
</dbReference>
<dbReference type="OrthoDB" id="6065449at2759"/>
<keyword evidence="4" id="KW-0472">Membrane</keyword>
<accession>A0A7J7JX29</accession>
<evidence type="ECO:0000313" key="5">
    <source>
        <dbReference type="EMBL" id="KAF6030517.1"/>
    </source>
</evidence>
<evidence type="ECO:0000256" key="1">
    <source>
        <dbReference type="ARBA" id="ARBA00010617"/>
    </source>
</evidence>
<keyword evidence="3" id="KW-0560">Oxidoreductase</keyword>
<keyword evidence="2 3" id="KW-0408">Iron</keyword>
<dbReference type="PANTHER" id="PTHR24293:SF0">
    <property type="entry name" value="CYP46A1 PROTEIN-RELATED"/>
    <property type="match status" value="1"/>
</dbReference>
<keyword evidence="6" id="KW-1185">Reference proteome</keyword>
<keyword evidence="2 3" id="KW-0349">Heme</keyword>
<dbReference type="PRINTS" id="PR00385">
    <property type="entry name" value="P450"/>
</dbReference>
<dbReference type="InterPro" id="IPR039983">
    <property type="entry name" value="CYP46A1"/>
</dbReference>
<dbReference type="EMBL" id="VXIV02001696">
    <property type="protein sequence ID" value="KAF6030517.1"/>
    <property type="molecule type" value="Genomic_DNA"/>
</dbReference>
<reference evidence="5" key="1">
    <citation type="submission" date="2020-06" db="EMBL/GenBank/DDBJ databases">
        <title>Draft genome of Bugula neritina, a colonial animal packing powerful symbionts and potential medicines.</title>
        <authorList>
            <person name="Rayko M."/>
        </authorList>
    </citation>
    <scope>NUCLEOTIDE SEQUENCE [LARGE SCALE GENOMIC DNA]</scope>
    <source>
        <strain evidence="5">Kwan_BN1</strain>
    </source>
</reference>
<gene>
    <name evidence="5" type="ORF">EB796_011168</name>
</gene>
<evidence type="ECO:0000256" key="2">
    <source>
        <dbReference type="PIRSR" id="PIRSR602401-1"/>
    </source>
</evidence>
<name>A0A7J7JX29_BUGNE</name>
<evidence type="ECO:0000313" key="6">
    <source>
        <dbReference type="Proteomes" id="UP000593567"/>
    </source>
</evidence>
<dbReference type="GO" id="GO:0020037">
    <property type="term" value="F:heme binding"/>
    <property type="evidence" value="ECO:0007669"/>
    <property type="project" value="InterPro"/>
</dbReference>
<dbReference type="Pfam" id="PF00067">
    <property type="entry name" value="p450"/>
    <property type="match status" value="1"/>
</dbReference>